<proteinExistence type="inferred from homology"/>
<evidence type="ECO:0000256" key="1">
    <source>
        <dbReference type="ARBA" id="ARBA00011040"/>
    </source>
</evidence>
<feature type="domain" description="ArsA HSP20-like" evidence="3">
    <location>
        <begin position="305"/>
        <end position="366"/>
    </location>
</feature>
<protein>
    <recommendedName>
        <fullName evidence="6">Arsenite efflux ATP-binding protein ArsA</fullName>
    </recommendedName>
</protein>
<keyword evidence="5" id="KW-1185">Reference proteome</keyword>
<dbReference type="InterPro" id="IPR008978">
    <property type="entry name" value="HSP20-like_chaperone"/>
</dbReference>
<evidence type="ECO:0000259" key="3">
    <source>
        <dbReference type="Pfam" id="PF17886"/>
    </source>
</evidence>
<name>A0ABS5TLW5_9ACTN</name>
<dbReference type="EMBL" id="JAHBAY010000007">
    <property type="protein sequence ID" value="MBT0771043.1"/>
    <property type="molecule type" value="Genomic_DNA"/>
</dbReference>
<dbReference type="Gene3D" id="3.40.50.300">
    <property type="entry name" value="P-loop containing nucleotide triphosphate hydrolases"/>
    <property type="match status" value="1"/>
</dbReference>
<dbReference type="Gene3D" id="2.60.40.790">
    <property type="match status" value="1"/>
</dbReference>
<gene>
    <name evidence="4" type="ORF">KIH74_19040</name>
</gene>
<evidence type="ECO:0000259" key="2">
    <source>
        <dbReference type="Pfam" id="PF02374"/>
    </source>
</evidence>
<dbReference type="PANTHER" id="PTHR10803">
    <property type="entry name" value="ARSENICAL PUMP-DRIVING ATPASE ARSENITE-TRANSLOCATING ATPASE"/>
    <property type="match status" value="1"/>
</dbReference>
<comment type="caution">
    <text evidence="4">The sequence shown here is derived from an EMBL/GenBank/DDBJ whole genome shotgun (WGS) entry which is preliminary data.</text>
</comment>
<feature type="domain" description="ArsA/GET3 Anion-transporting ATPase-like" evidence="2">
    <location>
        <begin position="1"/>
        <end position="245"/>
    </location>
</feature>
<evidence type="ECO:0000313" key="5">
    <source>
        <dbReference type="Proteomes" id="UP001197247"/>
    </source>
</evidence>
<sequence>MRLVLFTGKGGVGRTTTAAATAVRAAGQGRKTLLVSAGSAPSLDDVLGCPAGDLNGPVEVGAGVAAGLFAVRADPRTAARHLPGRTHDLLLDALDDLGVDPLALDDLADLPGLDDLLTLLVLRDQVRDGPWDLVVLDCPPPSAAFRLLTTPDLLGRLLHRLLPMDRRIARLTARADPGDPLVAGADLLAAELAGVRSMLTAEDASVRLVTTPERVVLAETRRLFTALTMSGFAIDAVLVNRLEGDRNGVVPAEASSSFGDLPVLRLNQAAHEPRGVERLAELARGLGPEPPVPVAAPFGIDRTATGFDLRIALPLARPDELDLGRRGDDLVITVGGYRRLLALPGVLRRCRTDGASLREGVLTVAFVPDPAEFPSRWV</sequence>
<evidence type="ECO:0008006" key="6">
    <source>
        <dbReference type="Google" id="ProtNLM"/>
    </source>
</evidence>
<dbReference type="Proteomes" id="UP001197247">
    <property type="component" value="Unassembled WGS sequence"/>
</dbReference>
<dbReference type="InterPro" id="IPR025723">
    <property type="entry name" value="ArsA/GET3_ATPase-like"/>
</dbReference>
<evidence type="ECO:0000313" key="4">
    <source>
        <dbReference type="EMBL" id="MBT0771043.1"/>
    </source>
</evidence>
<dbReference type="Pfam" id="PF17886">
    <property type="entry name" value="ArsA_HSP20"/>
    <property type="match status" value="1"/>
</dbReference>
<dbReference type="PANTHER" id="PTHR10803:SF3">
    <property type="entry name" value="ATPASE GET3"/>
    <property type="match status" value="1"/>
</dbReference>
<organism evidence="4 5">
    <name type="scientific">Kineosporia corallincola</name>
    <dbReference type="NCBI Taxonomy" id="2835133"/>
    <lineage>
        <taxon>Bacteria</taxon>
        <taxon>Bacillati</taxon>
        <taxon>Actinomycetota</taxon>
        <taxon>Actinomycetes</taxon>
        <taxon>Kineosporiales</taxon>
        <taxon>Kineosporiaceae</taxon>
        <taxon>Kineosporia</taxon>
    </lineage>
</organism>
<comment type="similarity">
    <text evidence="1">Belongs to the arsA ATPase family.</text>
</comment>
<dbReference type="InterPro" id="IPR016300">
    <property type="entry name" value="ATPase_ArsA/GET3"/>
</dbReference>
<dbReference type="InterPro" id="IPR040612">
    <property type="entry name" value="ArsA_HSP20-like"/>
</dbReference>
<dbReference type="SUPFAM" id="SSF52540">
    <property type="entry name" value="P-loop containing nucleoside triphosphate hydrolases"/>
    <property type="match status" value="1"/>
</dbReference>
<dbReference type="Pfam" id="PF02374">
    <property type="entry name" value="ArsA_ATPase"/>
    <property type="match status" value="1"/>
</dbReference>
<accession>A0ABS5TLW5</accession>
<reference evidence="4 5" key="1">
    <citation type="submission" date="2021-05" db="EMBL/GenBank/DDBJ databases">
        <title>Kineosporia and Streptomyces sp. nov. two new marine actinobacteria isolated from Coral.</title>
        <authorList>
            <person name="Buangrab K."/>
            <person name="Sutthacheep M."/>
            <person name="Yeemin T."/>
            <person name="Harunari E."/>
            <person name="Igarashi Y."/>
            <person name="Kanchanasin P."/>
            <person name="Tanasupawat S."/>
            <person name="Phongsopitanun W."/>
        </authorList>
    </citation>
    <scope>NUCLEOTIDE SEQUENCE [LARGE SCALE GENOMIC DNA]</scope>
    <source>
        <strain evidence="4 5">J2-2</strain>
    </source>
</reference>
<dbReference type="RefSeq" id="WP_214157319.1">
    <property type="nucleotide sequence ID" value="NZ_JAHBAY010000007.1"/>
</dbReference>
<dbReference type="InterPro" id="IPR027417">
    <property type="entry name" value="P-loop_NTPase"/>
</dbReference>